<dbReference type="Pfam" id="PF00254">
    <property type="entry name" value="FKBP_C"/>
    <property type="match status" value="1"/>
</dbReference>
<dbReference type="SUPFAM" id="SSF54534">
    <property type="entry name" value="FKBP-like"/>
    <property type="match status" value="1"/>
</dbReference>
<evidence type="ECO:0000313" key="10">
    <source>
        <dbReference type="Proteomes" id="UP000006820"/>
    </source>
</evidence>
<keyword evidence="10" id="KW-1185">Reference proteome</keyword>
<sequence>MSGRQYPFSGADTSDGHRGRRWSRVRRMQTLARIIGIGAVTVAACALTACGSDDDSAAATSATTAPAASTQTATQPNAAQPKHGRECTAADIGVTGGFGDNPTITIPGDCDPPTRLIVEDLVEGSGPGAAAGQELTMNYSLVTWSDKQKLDSSFDRGKPFQLTLGAGQVIPGWDQGLVGVQEGARRLLIIPPDLGYGAGGNGVAPNETLVFVTDAVRVGQ</sequence>
<comment type="similarity">
    <text evidence="2 6">Belongs to the FKBP-type PPIase family.</text>
</comment>
<dbReference type="Proteomes" id="UP000006820">
    <property type="component" value="Chromosome"/>
</dbReference>
<feature type="region of interest" description="Disordered" evidence="7">
    <location>
        <begin position="1"/>
        <end position="22"/>
    </location>
</feature>
<organism evidence="9 10">
    <name type="scientific">Nocardia farcinica (strain IFM 10152)</name>
    <dbReference type="NCBI Taxonomy" id="247156"/>
    <lineage>
        <taxon>Bacteria</taxon>
        <taxon>Bacillati</taxon>
        <taxon>Actinomycetota</taxon>
        <taxon>Actinomycetes</taxon>
        <taxon>Mycobacteriales</taxon>
        <taxon>Nocardiaceae</taxon>
        <taxon>Nocardia</taxon>
    </lineage>
</organism>
<feature type="region of interest" description="Disordered" evidence="7">
    <location>
        <begin position="56"/>
        <end position="85"/>
    </location>
</feature>
<dbReference type="eggNOG" id="COG0545">
    <property type="taxonomic scope" value="Bacteria"/>
</dbReference>
<dbReference type="PANTHER" id="PTHR43811">
    <property type="entry name" value="FKBP-TYPE PEPTIDYL-PROLYL CIS-TRANS ISOMERASE FKPA"/>
    <property type="match status" value="1"/>
</dbReference>
<proteinExistence type="inferred from homology"/>
<evidence type="ECO:0000313" key="9">
    <source>
        <dbReference type="EMBL" id="BAD56176.1"/>
    </source>
</evidence>
<evidence type="ECO:0000256" key="1">
    <source>
        <dbReference type="ARBA" id="ARBA00000971"/>
    </source>
</evidence>
<reference evidence="9 10" key="1">
    <citation type="journal article" date="2004" name="Proc. Natl. Acad. Sci. U.S.A.">
        <title>The complete genomic sequence of Nocardia farcinica IFM 10152.</title>
        <authorList>
            <person name="Ishikawa J."/>
            <person name="Yamashita A."/>
            <person name="Mikami Y."/>
            <person name="Hoshino Y."/>
            <person name="Kurita H."/>
            <person name="Hotta K."/>
            <person name="Shiba T."/>
            <person name="Hattori M."/>
        </authorList>
    </citation>
    <scope>NUCLEOTIDE SEQUENCE [LARGE SCALE GENOMIC DNA]</scope>
    <source>
        <strain evidence="9 10">IFM 10152</strain>
    </source>
</reference>
<feature type="domain" description="PPIase FKBP-type" evidence="8">
    <location>
        <begin position="132"/>
        <end position="219"/>
    </location>
</feature>
<dbReference type="KEGG" id="nfa:NFA_13310"/>
<evidence type="ECO:0000259" key="8">
    <source>
        <dbReference type="PROSITE" id="PS50059"/>
    </source>
</evidence>
<evidence type="ECO:0000256" key="5">
    <source>
        <dbReference type="PROSITE-ProRule" id="PRU00277"/>
    </source>
</evidence>
<keyword evidence="3 5" id="KW-0697">Rotamase</keyword>
<dbReference type="PANTHER" id="PTHR43811:SF19">
    <property type="entry name" value="39 KDA FK506-BINDING NUCLEAR PROTEIN"/>
    <property type="match status" value="1"/>
</dbReference>
<feature type="compositionally biased region" description="Low complexity" evidence="7">
    <location>
        <begin position="56"/>
        <end position="81"/>
    </location>
</feature>
<dbReference type="HOGENOM" id="CLU_013615_7_2_11"/>
<keyword evidence="4 5" id="KW-0413">Isomerase</keyword>
<dbReference type="GO" id="GO:0003755">
    <property type="term" value="F:peptidyl-prolyl cis-trans isomerase activity"/>
    <property type="evidence" value="ECO:0007669"/>
    <property type="project" value="UniProtKB-UniRule"/>
</dbReference>
<protein>
    <recommendedName>
        <fullName evidence="6">Peptidyl-prolyl cis-trans isomerase</fullName>
        <ecNumber evidence="6">5.2.1.8</ecNumber>
    </recommendedName>
</protein>
<dbReference type="STRING" id="247156.NFA_13310"/>
<evidence type="ECO:0000256" key="2">
    <source>
        <dbReference type="ARBA" id="ARBA00006577"/>
    </source>
</evidence>
<dbReference type="EMBL" id="AP006618">
    <property type="protein sequence ID" value="BAD56176.1"/>
    <property type="molecule type" value="Genomic_DNA"/>
</dbReference>
<evidence type="ECO:0000256" key="4">
    <source>
        <dbReference type="ARBA" id="ARBA00023235"/>
    </source>
</evidence>
<evidence type="ECO:0000256" key="7">
    <source>
        <dbReference type="SAM" id="MobiDB-lite"/>
    </source>
</evidence>
<gene>
    <name evidence="9" type="ordered locus">NFA_13310</name>
</gene>
<dbReference type="EC" id="5.2.1.8" evidence="6"/>
<accession>Q5Z065</accession>
<dbReference type="AlphaFoldDB" id="Q5Z065"/>
<evidence type="ECO:0000256" key="3">
    <source>
        <dbReference type="ARBA" id="ARBA00023110"/>
    </source>
</evidence>
<dbReference type="Gene3D" id="3.10.50.40">
    <property type="match status" value="1"/>
</dbReference>
<name>Q5Z065_NOCFA</name>
<evidence type="ECO:0000256" key="6">
    <source>
        <dbReference type="RuleBase" id="RU003915"/>
    </source>
</evidence>
<dbReference type="InterPro" id="IPR001179">
    <property type="entry name" value="PPIase_FKBP_dom"/>
</dbReference>
<dbReference type="PROSITE" id="PS50059">
    <property type="entry name" value="FKBP_PPIASE"/>
    <property type="match status" value="1"/>
</dbReference>
<dbReference type="InterPro" id="IPR046357">
    <property type="entry name" value="PPIase_dom_sf"/>
</dbReference>
<comment type="catalytic activity">
    <reaction evidence="1 5 6">
        <text>[protein]-peptidylproline (omega=180) = [protein]-peptidylproline (omega=0)</text>
        <dbReference type="Rhea" id="RHEA:16237"/>
        <dbReference type="Rhea" id="RHEA-COMP:10747"/>
        <dbReference type="Rhea" id="RHEA-COMP:10748"/>
        <dbReference type="ChEBI" id="CHEBI:83833"/>
        <dbReference type="ChEBI" id="CHEBI:83834"/>
        <dbReference type="EC" id="5.2.1.8"/>
    </reaction>
</comment>